<organism evidence="2 3">
    <name type="scientific">Actinacidiphila guanduensis</name>
    <dbReference type="NCBI Taxonomy" id="310781"/>
    <lineage>
        <taxon>Bacteria</taxon>
        <taxon>Bacillati</taxon>
        <taxon>Actinomycetota</taxon>
        <taxon>Actinomycetes</taxon>
        <taxon>Kitasatosporales</taxon>
        <taxon>Streptomycetaceae</taxon>
        <taxon>Actinacidiphila</taxon>
    </lineage>
</organism>
<gene>
    <name evidence="2" type="ORF">SAMN05216259_106168</name>
</gene>
<accession>A0A1H0F6A9</accession>
<protein>
    <submittedName>
        <fullName evidence="2">Uncharacterized protein</fullName>
    </submittedName>
</protein>
<evidence type="ECO:0000313" key="3">
    <source>
        <dbReference type="Proteomes" id="UP000199341"/>
    </source>
</evidence>
<dbReference type="STRING" id="310781.SAMN05216259_106168"/>
<dbReference type="Proteomes" id="UP000199341">
    <property type="component" value="Unassembled WGS sequence"/>
</dbReference>
<name>A0A1H0F6A9_9ACTN</name>
<dbReference type="AlphaFoldDB" id="A0A1H0F6A9"/>
<evidence type="ECO:0000313" key="2">
    <source>
        <dbReference type="EMBL" id="SDN90082.1"/>
    </source>
</evidence>
<dbReference type="EMBL" id="FNIE01000006">
    <property type="protein sequence ID" value="SDN90082.1"/>
    <property type="molecule type" value="Genomic_DNA"/>
</dbReference>
<reference evidence="2 3" key="1">
    <citation type="submission" date="2016-10" db="EMBL/GenBank/DDBJ databases">
        <authorList>
            <person name="de Groot N.N."/>
        </authorList>
    </citation>
    <scope>NUCLEOTIDE SEQUENCE [LARGE SCALE GENOMIC DNA]</scope>
    <source>
        <strain evidence="2 3">CGMCC 4.2022</strain>
    </source>
</reference>
<feature type="region of interest" description="Disordered" evidence="1">
    <location>
        <begin position="38"/>
        <end position="64"/>
    </location>
</feature>
<sequence>MIRVLRTPSLPEGVLLWVRPCKEGYLVYVAPSLLDSIPQRSTPSPRAAALGSASGRPWHKPGEG</sequence>
<proteinExistence type="predicted"/>
<keyword evidence="3" id="KW-1185">Reference proteome</keyword>
<evidence type="ECO:0000256" key="1">
    <source>
        <dbReference type="SAM" id="MobiDB-lite"/>
    </source>
</evidence>